<organism evidence="2 3">
    <name type="scientific">Rhynchosporium graminicola</name>
    <dbReference type="NCBI Taxonomy" id="2792576"/>
    <lineage>
        <taxon>Eukaryota</taxon>
        <taxon>Fungi</taxon>
        <taxon>Dikarya</taxon>
        <taxon>Ascomycota</taxon>
        <taxon>Pezizomycotina</taxon>
        <taxon>Leotiomycetes</taxon>
        <taxon>Helotiales</taxon>
        <taxon>Ploettnerulaceae</taxon>
        <taxon>Rhynchosporium</taxon>
    </lineage>
</organism>
<dbReference type="EMBL" id="FJUW01000032">
    <property type="protein sequence ID" value="CZT04447.1"/>
    <property type="molecule type" value="Genomic_DNA"/>
</dbReference>
<sequence length="286" mass="32241">MDAHALLTSQGWRGTGNSLHPTSNTIGLSRPLLVSKKVDNLGIGKKQHRTSDMWWMNAFDSSLKGLDTSKEGQVVQTVTSGGLDMVQKAGAKWVGSKGGLYASFVRGEGLGGTIEKKEEESSESGKESGGDKKRKRGEESKEERSERRAAKKALKNERVELVMRELRPVETETKEERKTRRAAERARREQEVEIVEVPVGSTPVKIETKGERKARRAAERELRKKPTKLDEEPKEDVEMKDASIPETKEERKERRRLKKLAKEAGEKQDSSEDSTEKSKKKKRMKD</sequence>
<dbReference type="AlphaFoldDB" id="A0A1E1L1R4"/>
<dbReference type="Proteomes" id="UP000178129">
    <property type="component" value="Unassembled WGS sequence"/>
</dbReference>
<feature type="compositionally biased region" description="Basic and acidic residues" evidence="1">
    <location>
        <begin position="206"/>
        <end position="252"/>
    </location>
</feature>
<feature type="region of interest" description="Disordered" evidence="1">
    <location>
        <begin position="113"/>
        <end position="286"/>
    </location>
</feature>
<comment type="caution">
    <text evidence="2">The sequence shown here is derived from an EMBL/GenBank/DDBJ whole genome shotgun (WGS) entry which is preliminary data.</text>
</comment>
<protein>
    <submittedName>
        <fullName evidence="2">Uncharacterized protein</fullName>
    </submittedName>
</protein>
<proteinExistence type="predicted"/>
<dbReference type="STRING" id="914237.A0A1E1L1R4"/>
<accession>A0A1E1L1R4</accession>
<evidence type="ECO:0000256" key="1">
    <source>
        <dbReference type="SAM" id="MobiDB-lite"/>
    </source>
</evidence>
<name>A0A1E1L1R4_9HELO</name>
<gene>
    <name evidence="2" type="ORF">RCO7_09990</name>
</gene>
<reference evidence="3" key="1">
    <citation type="submission" date="2016-03" db="EMBL/GenBank/DDBJ databases">
        <authorList>
            <person name="Ploux O."/>
        </authorList>
    </citation>
    <scope>NUCLEOTIDE SEQUENCE [LARGE SCALE GENOMIC DNA]</scope>
    <source>
        <strain evidence="3">UK7</strain>
    </source>
</reference>
<keyword evidence="3" id="KW-1185">Reference proteome</keyword>
<feature type="compositionally biased region" description="Basic and acidic residues" evidence="1">
    <location>
        <begin position="114"/>
        <end position="191"/>
    </location>
</feature>
<feature type="compositionally biased region" description="Basic and acidic residues" evidence="1">
    <location>
        <begin position="260"/>
        <end position="277"/>
    </location>
</feature>
<dbReference type="InParanoid" id="A0A1E1L1R4"/>
<evidence type="ECO:0000313" key="2">
    <source>
        <dbReference type="EMBL" id="CZT04447.1"/>
    </source>
</evidence>
<evidence type="ECO:0000313" key="3">
    <source>
        <dbReference type="Proteomes" id="UP000178129"/>
    </source>
</evidence>